<evidence type="ECO:0000313" key="2">
    <source>
        <dbReference type="EMBL" id="RRT62825.1"/>
    </source>
</evidence>
<dbReference type="AlphaFoldDB" id="A0A426ZFS1"/>
<name>A0A426ZFS1_ENSVE</name>
<reference evidence="2 3" key="1">
    <citation type="journal article" date="2014" name="Agronomy (Basel)">
        <title>A Draft Genome Sequence for Ensete ventricosum, the Drought-Tolerant Tree Against Hunger.</title>
        <authorList>
            <person name="Harrison J."/>
            <person name="Moore K.A."/>
            <person name="Paszkiewicz K."/>
            <person name="Jones T."/>
            <person name="Grant M."/>
            <person name="Ambacheew D."/>
            <person name="Muzemil S."/>
            <person name="Studholme D.J."/>
        </authorList>
    </citation>
    <scope>NUCLEOTIDE SEQUENCE [LARGE SCALE GENOMIC DNA]</scope>
</reference>
<evidence type="ECO:0000256" key="1">
    <source>
        <dbReference type="SAM" id="MobiDB-lite"/>
    </source>
</evidence>
<feature type="region of interest" description="Disordered" evidence="1">
    <location>
        <begin position="22"/>
        <end position="45"/>
    </location>
</feature>
<accession>A0A426ZFS1</accession>
<evidence type="ECO:0000313" key="3">
    <source>
        <dbReference type="Proteomes" id="UP000287651"/>
    </source>
</evidence>
<gene>
    <name evidence="2" type="ORF">B296_00034064</name>
</gene>
<organism evidence="2 3">
    <name type="scientific">Ensete ventricosum</name>
    <name type="common">Abyssinian banana</name>
    <name type="synonym">Musa ensete</name>
    <dbReference type="NCBI Taxonomy" id="4639"/>
    <lineage>
        <taxon>Eukaryota</taxon>
        <taxon>Viridiplantae</taxon>
        <taxon>Streptophyta</taxon>
        <taxon>Embryophyta</taxon>
        <taxon>Tracheophyta</taxon>
        <taxon>Spermatophyta</taxon>
        <taxon>Magnoliopsida</taxon>
        <taxon>Liliopsida</taxon>
        <taxon>Zingiberales</taxon>
        <taxon>Musaceae</taxon>
        <taxon>Ensete</taxon>
    </lineage>
</organism>
<sequence length="67" mass="7434">MLLPHPPFLLAIRFGFDRRFGNGKKTRHVGSPPPSVASPTMCDQKRDHLSDPNLKVCYPSPPPSPLL</sequence>
<proteinExistence type="predicted"/>
<protein>
    <submittedName>
        <fullName evidence="2">Uncharacterized protein</fullName>
    </submittedName>
</protein>
<dbReference type="Proteomes" id="UP000287651">
    <property type="component" value="Unassembled WGS sequence"/>
</dbReference>
<dbReference type="EMBL" id="AMZH03006838">
    <property type="protein sequence ID" value="RRT62825.1"/>
    <property type="molecule type" value="Genomic_DNA"/>
</dbReference>
<comment type="caution">
    <text evidence="2">The sequence shown here is derived from an EMBL/GenBank/DDBJ whole genome shotgun (WGS) entry which is preliminary data.</text>
</comment>